<dbReference type="NCBIfam" id="TIGR00132">
    <property type="entry name" value="gatA"/>
    <property type="match status" value="1"/>
</dbReference>
<keyword evidence="13" id="KW-1185">Reference proteome</keyword>
<dbReference type="GO" id="GO:0016740">
    <property type="term" value="F:transferase activity"/>
    <property type="evidence" value="ECO:0007669"/>
    <property type="project" value="UniProtKB-KW"/>
</dbReference>
<evidence type="ECO:0000256" key="10">
    <source>
        <dbReference type="HAMAP-Rule" id="MF_00120"/>
    </source>
</evidence>
<dbReference type="AlphaFoldDB" id="A0A5A9XEU7"/>
<reference evidence="12 13" key="1">
    <citation type="submission" date="2019-04" db="EMBL/GenBank/DDBJ databases">
        <title>Geobacter ruber sp. nov., ferric-reducing bacteria isolated from paddy soil.</title>
        <authorList>
            <person name="Xu Z."/>
            <person name="Masuda Y."/>
            <person name="Itoh H."/>
            <person name="Senoo K."/>
        </authorList>
    </citation>
    <scope>NUCLEOTIDE SEQUENCE [LARGE SCALE GENOMIC DNA]</scope>
    <source>
        <strain evidence="12 13">Red88</strain>
    </source>
</reference>
<gene>
    <name evidence="10 12" type="primary">gatA</name>
    <name evidence="12" type="ORF">ET418_09785</name>
</gene>
<dbReference type="Proteomes" id="UP000324298">
    <property type="component" value="Unassembled WGS sequence"/>
</dbReference>
<feature type="active site" description="Charge relay system" evidence="10">
    <location>
        <position position="153"/>
    </location>
</feature>
<dbReference type="GO" id="GO:0005524">
    <property type="term" value="F:ATP binding"/>
    <property type="evidence" value="ECO:0007669"/>
    <property type="project" value="UniProtKB-KW"/>
</dbReference>
<dbReference type="RefSeq" id="WP_149307421.1">
    <property type="nucleotide sequence ID" value="NZ_SRSD01000005.1"/>
</dbReference>
<dbReference type="InterPro" id="IPR000120">
    <property type="entry name" value="Amidase"/>
</dbReference>
<evidence type="ECO:0000256" key="7">
    <source>
        <dbReference type="ARBA" id="ARBA00022840"/>
    </source>
</evidence>
<dbReference type="OrthoDB" id="9811471at2"/>
<dbReference type="SUPFAM" id="SSF75304">
    <property type="entry name" value="Amidase signature (AS) enzymes"/>
    <property type="match status" value="1"/>
</dbReference>
<dbReference type="GO" id="GO:0030956">
    <property type="term" value="C:glutamyl-tRNA(Gln) amidotransferase complex"/>
    <property type="evidence" value="ECO:0007669"/>
    <property type="project" value="InterPro"/>
</dbReference>
<comment type="similarity">
    <text evidence="1 10">Belongs to the amidase family. GatA subfamily.</text>
</comment>
<keyword evidence="12" id="KW-0808">Transferase</keyword>
<evidence type="ECO:0000256" key="8">
    <source>
        <dbReference type="ARBA" id="ARBA00022917"/>
    </source>
</evidence>
<evidence type="ECO:0000256" key="6">
    <source>
        <dbReference type="ARBA" id="ARBA00022741"/>
    </source>
</evidence>
<dbReference type="EMBL" id="SRSD01000005">
    <property type="protein sequence ID" value="KAA0891722.1"/>
    <property type="molecule type" value="Genomic_DNA"/>
</dbReference>
<keyword evidence="7 10" id="KW-0067">ATP-binding</keyword>
<feature type="domain" description="Amidase" evidence="11">
    <location>
        <begin position="24"/>
        <end position="466"/>
    </location>
</feature>
<dbReference type="EC" id="6.3.5.7" evidence="3 10"/>
<evidence type="ECO:0000256" key="5">
    <source>
        <dbReference type="ARBA" id="ARBA00022598"/>
    </source>
</evidence>
<keyword evidence="6 10" id="KW-0547">Nucleotide-binding</keyword>
<sequence>MDIFELTIHELHGKLNARELSSAEATRAMLARIESVEPRVGSFITRTPESALAEAAAADRRIASGDAHVLTGIPLALKDIFLTEGIRTTCGSRMLHNFIPPYSATAWERLRDCGSVLLGKLNQDEFAMGSSNESSAFGVTRNPWDTARIPGGSSGGSASAIAARQATATLGTDTGGSIRQPSSHCGCVGLKPTYGRVSRYGVIAFASSLDQVGPITRDVTDCAIMLGAVAGYDSKDSTSVNTPVPDYTAALTGDIKGLRIGLPKEYYIDGLDRDVQAAMDRAIETYRRLGAEFVEISLPHTDYAVATYYLIATAEASSNLARYDGVRFGHRSEQAEGLIDMMTKSRSEGFGAEVKRRIMLGTYALSSGYYDAYYVKAQKVRTLIMGDFTRAFEDVDVILTPVAPTPAFKIGEMVDDPLQMYLSDIFTIPVNLAGTCAMSVPAGFSASGLPIGLQLIGKPFGEETILRAGHAFEQATEWHTRKAEI</sequence>
<dbReference type="PANTHER" id="PTHR11895:SF151">
    <property type="entry name" value="GLUTAMYL-TRNA(GLN) AMIDOTRANSFERASE SUBUNIT A"/>
    <property type="match status" value="1"/>
</dbReference>
<name>A0A5A9XEU7_9BACT</name>
<dbReference type="InterPro" id="IPR023631">
    <property type="entry name" value="Amidase_dom"/>
</dbReference>
<keyword evidence="5 10" id="KW-0436">Ligase</keyword>
<keyword evidence="8 10" id="KW-0648">Protein biosynthesis</keyword>
<evidence type="ECO:0000313" key="13">
    <source>
        <dbReference type="Proteomes" id="UP000324298"/>
    </source>
</evidence>
<dbReference type="PROSITE" id="PS00571">
    <property type="entry name" value="AMIDASES"/>
    <property type="match status" value="1"/>
</dbReference>
<comment type="catalytic activity">
    <reaction evidence="9 10">
        <text>L-glutamyl-tRNA(Gln) + L-glutamine + ATP + H2O = L-glutaminyl-tRNA(Gln) + L-glutamate + ADP + phosphate + H(+)</text>
        <dbReference type="Rhea" id="RHEA:17521"/>
        <dbReference type="Rhea" id="RHEA-COMP:9681"/>
        <dbReference type="Rhea" id="RHEA-COMP:9684"/>
        <dbReference type="ChEBI" id="CHEBI:15377"/>
        <dbReference type="ChEBI" id="CHEBI:15378"/>
        <dbReference type="ChEBI" id="CHEBI:29985"/>
        <dbReference type="ChEBI" id="CHEBI:30616"/>
        <dbReference type="ChEBI" id="CHEBI:43474"/>
        <dbReference type="ChEBI" id="CHEBI:58359"/>
        <dbReference type="ChEBI" id="CHEBI:78520"/>
        <dbReference type="ChEBI" id="CHEBI:78521"/>
        <dbReference type="ChEBI" id="CHEBI:456216"/>
        <dbReference type="EC" id="6.3.5.7"/>
    </reaction>
</comment>
<dbReference type="Pfam" id="PF01425">
    <property type="entry name" value="Amidase"/>
    <property type="match status" value="1"/>
</dbReference>
<feature type="active site" description="Acyl-ester intermediate" evidence="10">
    <location>
        <position position="177"/>
    </location>
</feature>
<evidence type="ECO:0000256" key="3">
    <source>
        <dbReference type="ARBA" id="ARBA00012739"/>
    </source>
</evidence>
<evidence type="ECO:0000259" key="11">
    <source>
        <dbReference type="Pfam" id="PF01425"/>
    </source>
</evidence>
<comment type="caution">
    <text evidence="12">The sequence shown here is derived from an EMBL/GenBank/DDBJ whole genome shotgun (WGS) entry which is preliminary data.</text>
</comment>
<feature type="active site" description="Charge relay system" evidence="10">
    <location>
        <position position="78"/>
    </location>
</feature>
<dbReference type="GO" id="GO:0050567">
    <property type="term" value="F:glutaminyl-tRNA synthase (glutamine-hydrolyzing) activity"/>
    <property type="evidence" value="ECO:0007669"/>
    <property type="project" value="UniProtKB-UniRule"/>
</dbReference>
<evidence type="ECO:0000256" key="4">
    <source>
        <dbReference type="ARBA" id="ARBA00014428"/>
    </source>
</evidence>
<dbReference type="PANTHER" id="PTHR11895">
    <property type="entry name" value="TRANSAMIDASE"/>
    <property type="match status" value="1"/>
</dbReference>
<protein>
    <recommendedName>
        <fullName evidence="4 10">Glutamyl-tRNA(Gln) amidotransferase subunit A</fullName>
        <shortName evidence="10">Glu-ADT subunit A</shortName>
        <ecNumber evidence="3 10">6.3.5.7</ecNumber>
    </recommendedName>
</protein>
<dbReference type="GO" id="GO:0006412">
    <property type="term" value="P:translation"/>
    <property type="evidence" value="ECO:0007669"/>
    <property type="project" value="UniProtKB-UniRule"/>
</dbReference>
<comment type="function">
    <text evidence="10">Allows the formation of correctly charged Gln-tRNA(Gln) through the transamidation of misacylated Glu-tRNA(Gln) in organisms which lack glutaminyl-tRNA synthetase. The reaction takes place in the presence of glutamine and ATP through an activated gamma-phospho-Glu-tRNA(Gln).</text>
</comment>
<organism evidence="12 13">
    <name type="scientific">Oryzomonas rubra</name>
    <dbReference type="NCBI Taxonomy" id="2509454"/>
    <lineage>
        <taxon>Bacteria</taxon>
        <taxon>Pseudomonadati</taxon>
        <taxon>Thermodesulfobacteriota</taxon>
        <taxon>Desulfuromonadia</taxon>
        <taxon>Geobacterales</taxon>
        <taxon>Geobacteraceae</taxon>
        <taxon>Oryzomonas</taxon>
    </lineage>
</organism>
<dbReference type="Gene3D" id="3.90.1300.10">
    <property type="entry name" value="Amidase signature (AS) domain"/>
    <property type="match status" value="1"/>
</dbReference>
<dbReference type="InterPro" id="IPR020556">
    <property type="entry name" value="Amidase_CS"/>
</dbReference>
<dbReference type="InterPro" id="IPR036928">
    <property type="entry name" value="AS_sf"/>
</dbReference>
<dbReference type="HAMAP" id="MF_00120">
    <property type="entry name" value="GatA"/>
    <property type="match status" value="1"/>
</dbReference>
<accession>A0A5A9XEU7</accession>
<proteinExistence type="inferred from homology"/>
<evidence type="ECO:0000256" key="2">
    <source>
        <dbReference type="ARBA" id="ARBA00011123"/>
    </source>
</evidence>
<evidence type="ECO:0000256" key="1">
    <source>
        <dbReference type="ARBA" id="ARBA00008069"/>
    </source>
</evidence>
<dbReference type="InterPro" id="IPR004412">
    <property type="entry name" value="GatA"/>
</dbReference>
<comment type="subunit">
    <text evidence="2 10">Heterotrimer of A, B and C subunits.</text>
</comment>
<evidence type="ECO:0000256" key="9">
    <source>
        <dbReference type="ARBA" id="ARBA00047407"/>
    </source>
</evidence>
<evidence type="ECO:0000313" key="12">
    <source>
        <dbReference type="EMBL" id="KAA0891722.1"/>
    </source>
</evidence>